<organism evidence="8 9">
    <name type="scientific">Virgibacillus siamensis</name>
    <dbReference type="NCBI Taxonomy" id="480071"/>
    <lineage>
        <taxon>Bacteria</taxon>
        <taxon>Bacillati</taxon>
        <taxon>Bacillota</taxon>
        <taxon>Bacilli</taxon>
        <taxon>Bacillales</taxon>
        <taxon>Bacillaceae</taxon>
        <taxon>Virgibacillus</taxon>
    </lineage>
</organism>
<dbReference type="EMBL" id="BAAADS010000012">
    <property type="protein sequence ID" value="GAA0601446.1"/>
    <property type="molecule type" value="Genomic_DNA"/>
</dbReference>
<keyword evidence="9" id="KW-1185">Reference proteome</keyword>
<evidence type="ECO:0000313" key="9">
    <source>
        <dbReference type="Proteomes" id="UP001500866"/>
    </source>
</evidence>
<evidence type="ECO:0000313" key="8">
    <source>
        <dbReference type="EMBL" id="GAA0601446.1"/>
    </source>
</evidence>
<dbReference type="InterPro" id="IPR013766">
    <property type="entry name" value="Thioredoxin_domain"/>
</dbReference>
<dbReference type="InterPro" id="IPR017937">
    <property type="entry name" value="Thioredoxin_CS"/>
</dbReference>
<protein>
    <submittedName>
        <fullName evidence="8">Redoxin domain-containing protein</fullName>
    </submittedName>
</protein>
<name>A0ABN1G075_9BACI</name>
<sequence length="201" mass="22554">MKKSIFVVIIVGMFVWAVYDFASSTEETAEPSTEEAASGYQSETDTTSSRESAEGAEETGVVGLDVGDIAPDFQLKTLKGKKVKLSDYRGSPVMLNFWASWCPPCRAEMPDMEKLHQNKDVTILAVNLTKSESGRGDVKDFVHKYNVTFPILMDEQVEVAAMYQIRPIPTTFMIDSEGIIRFRAFGAMNYEFMVQELMKMN</sequence>
<dbReference type="InterPro" id="IPR050553">
    <property type="entry name" value="Thioredoxin_ResA/DsbE_sf"/>
</dbReference>
<keyword evidence="3" id="KW-0735">Signal-anchor</keyword>
<comment type="caution">
    <text evidence="8">The sequence shown here is derived from an EMBL/GenBank/DDBJ whole genome shotgun (WGS) entry which is preliminary data.</text>
</comment>
<dbReference type="Proteomes" id="UP001500866">
    <property type="component" value="Unassembled WGS sequence"/>
</dbReference>
<dbReference type="Pfam" id="PF00578">
    <property type="entry name" value="AhpC-TSA"/>
    <property type="match status" value="1"/>
</dbReference>
<reference evidence="8 9" key="1">
    <citation type="journal article" date="2019" name="Int. J. Syst. Evol. Microbiol.">
        <title>The Global Catalogue of Microorganisms (GCM) 10K type strain sequencing project: providing services to taxonomists for standard genome sequencing and annotation.</title>
        <authorList>
            <consortium name="The Broad Institute Genomics Platform"/>
            <consortium name="The Broad Institute Genome Sequencing Center for Infectious Disease"/>
            <person name="Wu L."/>
            <person name="Ma J."/>
        </authorList>
    </citation>
    <scope>NUCLEOTIDE SEQUENCE [LARGE SCALE GENOMIC DNA]</scope>
    <source>
        <strain evidence="8 9">JCM 15395</strain>
    </source>
</reference>
<accession>A0ABN1G075</accession>
<dbReference type="SUPFAM" id="SSF52833">
    <property type="entry name" value="Thioredoxin-like"/>
    <property type="match status" value="1"/>
</dbReference>
<keyword evidence="2" id="KW-0201">Cytochrome c-type biogenesis</keyword>
<evidence type="ECO:0000256" key="6">
    <source>
        <dbReference type="SAM" id="MobiDB-lite"/>
    </source>
</evidence>
<evidence type="ECO:0000256" key="5">
    <source>
        <dbReference type="ARBA" id="ARBA00023284"/>
    </source>
</evidence>
<dbReference type="PROSITE" id="PS51352">
    <property type="entry name" value="THIOREDOXIN_2"/>
    <property type="match status" value="1"/>
</dbReference>
<keyword evidence="3" id="KW-0812">Transmembrane</keyword>
<evidence type="ECO:0000259" key="7">
    <source>
        <dbReference type="PROSITE" id="PS51352"/>
    </source>
</evidence>
<feature type="compositionally biased region" description="Polar residues" evidence="6">
    <location>
        <begin position="39"/>
        <end position="50"/>
    </location>
</feature>
<dbReference type="CDD" id="cd02966">
    <property type="entry name" value="TlpA_like_family"/>
    <property type="match status" value="1"/>
</dbReference>
<dbReference type="InterPro" id="IPR036249">
    <property type="entry name" value="Thioredoxin-like_sf"/>
</dbReference>
<keyword evidence="5" id="KW-0676">Redox-active center</keyword>
<dbReference type="PANTHER" id="PTHR42852:SF6">
    <property type="entry name" value="THIOL:DISULFIDE INTERCHANGE PROTEIN DSBE"/>
    <property type="match status" value="1"/>
</dbReference>
<evidence type="ECO:0000256" key="2">
    <source>
        <dbReference type="ARBA" id="ARBA00022748"/>
    </source>
</evidence>
<evidence type="ECO:0000256" key="4">
    <source>
        <dbReference type="ARBA" id="ARBA00023157"/>
    </source>
</evidence>
<dbReference type="PANTHER" id="PTHR42852">
    <property type="entry name" value="THIOL:DISULFIDE INTERCHANGE PROTEIN DSBE"/>
    <property type="match status" value="1"/>
</dbReference>
<evidence type="ECO:0000256" key="1">
    <source>
        <dbReference type="ARBA" id="ARBA00004196"/>
    </source>
</evidence>
<dbReference type="PROSITE" id="PS00194">
    <property type="entry name" value="THIOREDOXIN_1"/>
    <property type="match status" value="1"/>
</dbReference>
<dbReference type="RefSeq" id="WP_343812231.1">
    <property type="nucleotide sequence ID" value="NZ_BAAADS010000012.1"/>
</dbReference>
<dbReference type="InterPro" id="IPR000866">
    <property type="entry name" value="AhpC/TSA"/>
</dbReference>
<gene>
    <name evidence="8" type="ORF">GCM10009001_17760</name>
</gene>
<proteinExistence type="predicted"/>
<dbReference type="Gene3D" id="3.40.30.10">
    <property type="entry name" value="Glutaredoxin"/>
    <property type="match status" value="1"/>
</dbReference>
<keyword evidence="4" id="KW-1015">Disulfide bond</keyword>
<evidence type="ECO:0000256" key="3">
    <source>
        <dbReference type="ARBA" id="ARBA00022968"/>
    </source>
</evidence>
<feature type="region of interest" description="Disordered" evidence="6">
    <location>
        <begin position="27"/>
        <end position="61"/>
    </location>
</feature>
<comment type="subcellular location">
    <subcellularLocation>
        <location evidence="1">Cell envelope</location>
    </subcellularLocation>
</comment>
<feature type="domain" description="Thioredoxin" evidence="7">
    <location>
        <begin position="64"/>
        <end position="201"/>
    </location>
</feature>